<dbReference type="AlphaFoldDB" id="A0A814U6H9"/>
<gene>
    <name evidence="3" type="ORF">EDS130_LOCUS23673</name>
</gene>
<protein>
    <recommendedName>
        <fullName evidence="5">L-seryl-tRNA(Sec) kinase-like protein</fullName>
    </recommendedName>
</protein>
<sequence length="315" mass="37549">MIKCIVLICGPPACLKTTLVQILRLILNHQLINLQSHCIAKLFESRIQQSSHVFLCFDQLFLGYENDIIENETNWKAYRTLIADEIERVILSKAANNLPTHLKHASSILHRLSQSFECLHSQSILFIEDNFYYSSMRHRYRQIAQRAHIGFMIIHLYSNFSVAYQRNQRRESSKRVSASTMENIYSKYELFPEELLINTTLRGLTSEHLQEIFHRIDKSCREPEDTVENIDDEQRRIATEINQRNFMYQLDQKLRKFLSKYLQDFSQNEKKLYAEKINKHRQEFLDLVKQKFILVNTDDDVEEVFRRFLQEQSFS</sequence>
<name>A0A814U6H9_ADIRI</name>
<dbReference type="GO" id="GO:0000049">
    <property type="term" value="F:tRNA binding"/>
    <property type="evidence" value="ECO:0007669"/>
    <property type="project" value="TreeGrafter"/>
</dbReference>
<dbReference type="InterPro" id="IPR027417">
    <property type="entry name" value="P-loop_NTPase"/>
</dbReference>
<evidence type="ECO:0000313" key="3">
    <source>
        <dbReference type="EMBL" id="CAF1170754.1"/>
    </source>
</evidence>
<accession>A0A814U6H9</accession>
<comment type="caution">
    <text evidence="3">The sequence shown here is derived from an EMBL/GenBank/DDBJ whole genome shotgun (WGS) entry which is preliminary data.</text>
</comment>
<dbReference type="PANTHER" id="PTHR20873">
    <property type="entry name" value="L-SERYL-TRNA(SEC) KINASE"/>
    <property type="match status" value="1"/>
</dbReference>
<dbReference type="OrthoDB" id="9972657at2759"/>
<evidence type="ECO:0000256" key="1">
    <source>
        <dbReference type="ARBA" id="ARBA00022741"/>
    </source>
</evidence>
<evidence type="ECO:0008006" key="5">
    <source>
        <dbReference type="Google" id="ProtNLM"/>
    </source>
</evidence>
<dbReference type="Proteomes" id="UP000663852">
    <property type="component" value="Unassembled WGS sequence"/>
</dbReference>
<evidence type="ECO:0000256" key="2">
    <source>
        <dbReference type="ARBA" id="ARBA00022840"/>
    </source>
</evidence>
<keyword evidence="2" id="KW-0067">ATP-binding</keyword>
<dbReference type="GO" id="GO:0016301">
    <property type="term" value="F:kinase activity"/>
    <property type="evidence" value="ECO:0007669"/>
    <property type="project" value="TreeGrafter"/>
</dbReference>
<evidence type="ECO:0000313" key="4">
    <source>
        <dbReference type="Proteomes" id="UP000663852"/>
    </source>
</evidence>
<dbReference type="GO" id="GO:0005524">
    <property type="term" value="F:ATP binding"/>
    <property type="evidence" value="ECO:0007669"/>
    <property type="project" value="UniProtKB-KW"/>
</dbReference>
<dbReference type="PANTHER" id="PTHR20873:SF0">
    <property type="entry name" value="L-SERYL-TRNA(SEC) KINASE"/>
    <property type="match status" value="1"/>
</dbReference>
<dbReference type="EMBL" id="CAJNOJ010000130">
    <property type="protein sequence ID" value="CAF1170754.1"/>
    <property type="molecule type" value="Genomic_DNA"/>
</dbReference>
<dbReference type="Pfam" id="PF08433">
    <property type="entry name" value="KTI12"/>
    <property type="match status" value="1"/>
</dbReference>
<keyword evidence="1" id="KW-0547">Nucleotide-binding</keyword>
<dbReference type="InterPro" id="IPR013641">
    <property type="entry name" value="KTI12/PSTK"/>
</dbReference>
<proteinExistence type="predicted"/>
<reference evidence="3" key="1">
    <citation type="submission" date="2021-02" db="EMBL/GenBank/DDBJ databases">
        <authorList>
            <person name="Nowell W R."/>
        </authorList>
    </citation>
    <scope>NUCLEOTIDE SEQUENCE</scope>
</reference>
<dbReference type="InterPro" id="IPR052648">
    <property type="entry name" value="Ser-tRNA(Sec)_kinase"/>
</dbReference>
<organism evidence="3 4">
    <name type="scientific">Adineta ricciae</name>
    <name type="common">Rotifer</name>
    <dbReference type="NCBI Taxonomy" id="249248"/>
    <lineage>
        <taxon>Eukaryota</taxon>
        <taxon>Metazoa</taxon>
        <taxon>Spiralia</taxon>
        <taxon>Gnathifera</taxon>
        <taxon>Rotifera</taxon>
        <taxon>Eurotatoria</taxon>
        <taxon>Bdelloidea</taxon>
        <taxon>Adinetida</taxon>
        <taxon>Adinetidae</taxon>
        <taxon>Adineta</taxon>
    </lineage>
</organism>
<dbReference type="Gene3D" id="3.40.50.300">
    <property type="entry name" value="P-loop containing nucleotide triphosphate hydrolases"/>
    <property type="match status" value="1"/>
</dbReference>
<dbReference type="SUPFAM" id="SSF52540">
    <property type="entry name" value="P-loop containing nucleoside triphosphate hydrolases"/>
    <property type="match status" value="1"/>
</dbReference>